<protein>
    <recommendedName>
        <fullName evidence="1">Bacterial toxin 44 domain-containing protein</fullName>
    </recommendedName>
</protein>
<evidence type="ECO:0000313" key="3">
    <source>
        <dbReference type="Proteomes" id="UP000292345"/>
    </source>
</evidence>
<comment type="caution">
    <text evidence="2">The sequence shown here is derived from an EMBL/GenBank/DDBJ whole genome shotgun (WGS) entry which is preliminary data.</text>
</comment>
<dbReference type="EMBL" id="PPUZ01000039">
    <property type="protein sequence ID" value="RZM78468.1"/>
    <property type="molecule type" value="Genomic_DNA"/>
</dbReference>
<dbReference type="AlphaFoldDB" id="A0A4V2E2G9"/>
<dbReference type="Pfam" id="PF15607">
    <property type="entry name" value="Ntox44"/>
    <property type="match status" value="1"/>
</dbReference>
<proteinExistence type="predicted"/>
<feature type="domain" description="Bacterial toxin 44" evidence="1">
    <location>
        <begin position="3"/>
        <end position="93"/>
    </location>
</feature>
<gene>
    <name evidence="2" type="ORF">C3B51_14925</name>
</gene>
<dbReference type="Proteomes" id="UP000292345">
    <property type="component" value="Unassembled WGS sequence"/>
</dbReference>
<evidence type="ECO:0000313" key="2">
    <source>
        <dbReference type="EMBL" id="RZM78468.1"/>
    </source>
</evidence>
<dbReference type="RefSeq" id="WP_130245582.1">
    <property type="nucleotide sequence ID" value="NZ_PPUZ01000039.1"/>
</dbReference>
<reference evidence="2 3" key="1">
    <citation type="submission" date="2018-01" db="EMBL/GenBank/DDBJ databases">
        <title>Co-occurrence of chitin degradation, pigmentation and bioactivity in marine Pseudoalteromonas.</title>
        <authorList>
            <person name="Paulsen S."/>
            <person name="Gram L."/>
            <person name="Machado H."/>
        </authorList>
    </citation>
    <scope>NUCLEOTIDE SEQUENCE [LARGE SCALE GENOMIC DNA]</scope>
    <source>
        <strain evidence="2 3">S1946</strain>
    </source>
</reference>
<accession>A0A4V2E2G9</accession>
<evidence type="ECO:0000259" key="1">
    <source>
        <dbReference type="Pfam" id="PF15607"/>
    </source>
</evidence>
<name>A0A4V2E2G9_9GAMM</name>
<organism evidence="2 3">
    <name type="scientific">Pseudoalteromonas rubra</name>
    <dbReference type="NCBI Taxonomy" id="43658"/>
    <lineage>
        <taxon>Bacteria</taxon>
        <taxon>Pseudomonadati</taxon>
        <taxon>Pseudomonadota</taxon>
        <taxon>Gammaproteobacteria</taxon>
        <taxon>Alteromonadales</taxon>
        <taxon>Pseudoalteromonadaceae</taxon>
        <taxon>Pseudoalteromonas</taxon>
    </lineage>
</organism>
<sequence>MLADFGNFHFGVVAAAYGFNLEGSMFGAGANQVLRQGGDTPRQLHLAIPILAYSGGGYLLPDLISRTATNFGFSWGDNPGDSINIMNGWDYYND</sequence>
<dbReference type="InterPro" id="IPR028946">
    <property type="entry name" value="Ntox44"/>
</dbReference>